<dbReference type="InterPro" id="IPR053247">
    <property type="entry name" value="GPCR_GPR1/git3-like"/>
</dbReference>
<gene>
    <name evidence="8" type="ORF">OIDMADRAFT_51280</name>
</gene>
<reference evidence="9" key="2">
    <citation type="submission" date="2015-01" db="EMBL/GenBank/DDBJ databases">
        <title>Evolutionary Origins and Diversification of the Mycorrhizal Mutualists.</title>
        <authorList>
            <consortium name="DOE Joint Genome Institute"/>
            <consortium name="Mycorrhizal Genomics Consortium"/>
            <person name="Kohler A."/>
            <person name="Kuo A."/>
            <person name="Nagy L.G."/>
            <person name="Floudas D."/>
            <person name="Copeland A."/>
            <person name="Barry K.W."/>
            <person name="Cichocki N."/>
            <person name="Veneault-Fourrey C."/>
            <person name="LaButti K."/>
            <person name="Lindquist E.A."/>
            <person name="Lipzen A."/>
            <person name="Lundell T."/>
            <person name="Morin E."/>
            <person name="Murat C."/>
            <person name="Riley R."/>
            <person name="Ohm R."/>
            <person name="Sun H."/>
            <person name="Tunlid A."/>
            <person name="Henrissat B."/>
            <person name="Grigoriev I.V."/>
            <person name="Hibbett D.S."/>
            <person name="Martin F."/>
        </authorList>
    </citation>
    <scope>NUCLEOTIDE SEQUENCE [LARGE SCALE GENOMIC DNA]</scope>
    <source>
        <strain evidence="9">Zn</strain>
    </source>
</reference>
<evidence type="ECO:0000256" key="4">
    <source>
        <dbReference type="ARBA" id="ARBA00023136"/>
    </source>
</evidence>
<evidence type="ECO:0000313" key="8">
    <source>
        <dbReference type="EMBL" id="KIN03310.1"/>
    </source>
</evidence>
<sequence>MAGNETAGQGSCPKPFLQQDLFSATGGYIDGRFCSNALGVSCCLPCPQTEWLYPDNFNSVTQSTSWINVASIICMAFILISYAFLPVSKTRRHYMNFCIVIAVNMISLGFIIPLAAKPAQCYNAITPNDMHSSRTCGVSGTFILLGGLSAVMWICLRSIALHLQICWRMSLGRTFMWATLVVGWGIPAIALALALVFSGVSFRFGDTCHINHNNSLADFWVPLLVLAGITLIVQFATIAYCTKVYVLYLGDRSTTRAGSGLPSYNISMRGTLTPSQTYRRIRPLIELQWRGFTVVLIIIAEVVFFAIIFVFLDDVETRLRQDPAQAESWLICLIKNGSKEPCIGLGQELVVNEATVVTVLALLSLNGIWCLLLLGHFSMFTGWYKLIKAWREHASVKSPVASDPGTYEMLAHTNNGVKTPEPAYHQISSLPPVSPKEGRVTPNYFVRKAQYNPPTSSFSSSHTPGTLPRDWDPSQTFATPKSQYQNPLRMHKV</sequence>
<dbReference type="GO" id="GO:0007166">
    <property type="term" value="P:cell surface receptor signaling pathway"/>
    <property type="evidence" value="ECO:0007669"/>
    <property type="project" value="InterPro"/>
</dbReference>
<feature type="compositionally biased region" description="Low complexity" evidence="5">
    <location>
        <begin position="453"/>
        <end position="466"/>
    </location>
</feature>
<keyword evidence="3 6" id="KW-1133">Transmembrane helix</keyword>
<proteinExistence type="predicted"/>
<keyword evidence="2 6" id="KW-0812">Transmembrane</keyword>
<reference evidence="8 9" key="1">
    <citation type="submission" date="2014-04" db="EMBL/GenBank/DDBJ databases">
        <authorList>
            <consortium name="DOE Joint Genome Institute"/>
            <person name="Kuo A."/>
            <person name="Martino E."/>
            <person name="Perotto S."/>
            <person name="Kohler A."/>
            <person name="Nagy L.G."/>
            <person name="Floudas D."/>
            <person name="Copeland A."/>
            <person name="Barry K.W."/>
            <person name="Cichocki N."/>
            <person name="Veneault-Fourrey C."/>
            <person name="LaButti K."/>
            <person name="Lindquist E.A."/>
            <person name="Lipzen A."/>
            <person name="Lundell T."/>
            <person name="Morin E."/>
            <person name="Murat C."/>
            <person name="Sun H."/>
            <person name="Tunlid A."/>
            <person name="Henrissat B."/>
            <person name="Grigoriev I.V."/>
            <person name="Hibbett D.S."/>
            <person name="Martin F."/>
            <person name="Nordberg H.P."/>
            <person name="Cantor M.N."/>
            <person name="Hua S.X."/>
        </authorList>
    </citation>
    <scope>NUCLEOTIDE SEQUENCE [LARGE SCALE GENOMIC DNA]</scope>
    <source>
        <strain evidence="8 9">Zn</strain>
    </source>
</reference>
<organism evidence="8 9">
    <name type="scientific">Oidiodendron maius (strain Zn)</name>
    <dbReference type="NCBI Taxonomy" id="913774"/>
    <lineage>
        <taxon>Eukaryota</taxon>
        <taxon>Fungi</taxon>
        <taxon>Dikarya</taxon>
        <taxon>Ascomycota</taxon>
        <taxon>Pezizomycotina</taxon>
        <taxon>Leotiomycetes</taxon>
        <taxon>Leotiomycetes incertae sedis</taxon>
        <taxon>Myxotrichaceae</taxon>
        <taxon>Oidiodendron</taxon>
    </lineage>
</organism>
<protein>
    <recommendedName>
        <fullName evidence="7">G-protein coupled receptors family 2 profile 2 domain-containing protein</fullName>
    </recommendedName>
</protein>
<dbReference type="AlphaFoldDB" id="A0A0C3HJQ5"/>
<accession>A0A0C3HJQ5</accession>
<dbReference type="HOGENOM" id="CLU_026939_1_0_1"/>
<feature type="compositionally biased region" description="Polar residues" evidence="5">
    <location>
        <begin position="473"/>
        <end position="486"/>
    </location>
</feature>
<dbReference type="STRING" id="913774.A0A0C3HJQ5"/>
<dbReference type="Proteomes" id="UP000054321">
    <property type="component" value="Unassembled WGS sequence"/>
</dbReference>
<dbReference type="Pfam" id="PF00002">
    <property type="entry name" value="7tm_2"/>
    <property type="match status" value="1"/>
</dbReference>
<dbReference type="InParanoid" id="A0A0C3HJQ5"/>
<feature type="transmembrane region" description="Helical" evidence="6">
    <location>
        <begin position="354"/>
        <end position="375"/>
    </location>
</feature>
<dbReference type="PROSITE" id="PS50261">
    <property type="entry name" value="G_PROTEIN_RECEP_F2_4"/>
    <property type="match status" value="1"/>
</dbReference>
<evidence type="ECO:0000256" key="1">
    <source>
        <dbReference type="ARBA" id="ARBA00004141"/>
    </source>
</evidence>
<evidence type="ECO:0000256" key="6">
    <source>
        <dbReference type="SAM" id="Phobius"/>
    </source>
</evidence>
<dbReference type="GO" id="GO:0016020">
    <property type="term" value="C:membrane"/>
    <property type="evidence" value="ECO:0007669"/>
    <property type="project" value="UniProtKB-SubCell"/>
</dbReference>
<keyword evidence="9" id="KW-1185">Reference proteome</keyword>
<feature type="domain" description="G-protein coupled receptors family 2 profile 2" evidence="7">
    <location>
        <begin position="57"/>
        <end position="313"/>
    </location>
</feature>
<feature type="transmembrane region" description="Helical" evidence="6">
    <location>
        <begin position="136"/>
        <end position="156"/>
    </location>
</feature>
<dbReference type="InterPro" id="IPR017981">
    <property type="entry name" value="GPCR_2-like_7TM"/>
</dbReference>
<dbReference type="InterPro" id="IPR000832">
    <property type="entry name" value="GPCR_2_secretin-like"/>
</dbReference>
<evidence type="ECO:0000256" key="3">
    <source>
        <dbReference type="ARBA" id="ARBA00022989"/>
    </source>
</evidence>
<name>A0A0C3HJQ5_OIDMZ</name>
<comment type="subcellular location">
    <subcellularLocation>
        <location evidence="1">Membrane</location>
        <topology evidence="1">Multi-pass membrane protein</topology>
    </subcellularLocation>
</comment>
<dbReference type="GO" id="GO:0004930">
    <property type="term" value="F:G protein-coupled receptor activity"/>
    <property type="evidence" value="ECO:0007669"/>
    <property type="project" value="InterPro"/>
</dbReference>
<feature type="region of interest" description="Disordered" evidence="5">
    <location>
        <begin position="451"/>
        <end position="493"/>
    </location>
</feature>
<evidence type="ECO:0000256" key="2">
    <source>
        <dbReference type="ARBA" id="ARBA00022692"/>
    </source>
</evidence>
<evidence type="ECO:0000313" key="9">
    <source>
        <dbReference type="Proteomes" id="UP000054321"/>
    </source>
</evidence>
<keyword evidence="4 6" id="KW-0472">Membrane</keyword>
<evidence type="ECO:0000259" key="7">
    <source>
        <dbReference type="PROSITE" id="PS50261"/>
    </source>
</evidence>
<feature type="transmembrane region" description="Helical" evidence="6">
    <location>
        <begin position="219"/>
        <end position="242"/>
    </location>
</feature>
<dbReference type="OrthoDB" id="26203at2759"/>
<dbReference type="PANTHER" id="PTHR42058:SF1">
    <property type="entry name" value="G-PROTEIN COUPLED RECEPTORS FAMILY 2 PROFILE 2 DOMAIN-CONTAINING PROTEIN"/>
    <property type="match status" value="1"/>
</dbReference>
<dbReference type="Gene3D" id="1.20.1070.10">
    <property type="entry name" value="Rhodopsin 7-helix transmembrane proteins"/>
    <property type="match status" value="1"/>
</dbReference>
<feature type="transmembrane region" description="Helical" evidence="6">
    <location>
        <begin position="289"/>
        <end position="312"/>
    </location>
</feature>
<evidence type="ECO:0000256" key="5">
    <source>
        <dbReference type="SAM" id="MobiDB-lite"/>
    </source>
</evidence>
<feature type="transmembrane region" description="Helical" evidence="6">
    <location>
        <begin position="177"/>
        <end position="199"/>
    </location>
</feature>
<feature type="transmembrane region" description="Helical" evidence="6">
    <location>
        <begin position="97"/>
        <end position="116"/>
    </location>
</feature>
<feature type="transmembrane region" description="Helical" evidence="6">
    <location>
        <begin position="66"/>
        <end position="85"/>
    </location>
</feature>
<dbReference type="EMBL" id="KN832873">
    <property type="protein sequence ID" value="KIN03310.1"/>
    <property type="molecule type" value="Genomic_DNA"/>
</dbReference>
<dbReference type="PANTHER" id="PTHR42058">
    <property type="entry name" value="G_PROTEIN_RECEP_F2_4 DOMAIN-CONTAINING PROTEIN"/>
    <property type="match status" value="1"/>
</dbReference>